<dbReference type="Gene3D" id="3.40.50.1110">
    <property type="entry name" value="SGNH hydrolase"/>
    <property type="match status" value="1"/>
</dbReference>
<dbReference type="RefSeq" id="WP_084283733.1">
    <property type="nucleotide sequence ID" value="NZ_FWXJ01000008.1"/>
</dbReference>
<dbReference type="InterPro" id="IPR036514">
    <property type="entry name" value="SGNH_hydro_sf"/>
</dbReference>
<protein>
    <recommendedName>
        <fullName evidence="3">Cell division protein FtsQ</fullName>
    </recommendedName>
</protein>
<evidence type="ECO:0000313" key="1">
    <source>
        <dbReference type="EMBL" id="SMC58662.1"/>
    </source>
</evidence>
<reference evidence="1 2" key="1">
    <citation type="submission" date="2017-04" db="EMBL/GenBank/DDBJ databases">
        <authorList>
            <person name="Afonso C.L."/>
            <person name="Miller P.J."/>
            <person name="Scott M.A."/>
            <person name="Spackman E."/>
            <person name="Goraichik I."/>
            <person name="Dimitrov K.M."/>
            <person name="Suarez D.L."/>
            <person name="Swayne D.E."/>
        </authorList>
    </citation>
    <scope>NUCLEOTIDE SEQUENCE [LARGE SCALE GENOMIC DNA]</scope>
    <source>
        <strain evidence="1 2">VK13</strain>
    </source>
</reference>
<evidence type="ECO:0000313" key="2">
    <source>
        <dbReference type="Proteomes" id="UP000192708"/>
    </source>
</evidence>
<dbReference type="Proteomes" id="UP000192708">
    <property type="component" value="Unassembled WGS sequence"/>
</dbReference>
<dbReference type="SUPFAM" id="SSF52266">
    <property type="entry name" value="SGNH hydrolase"/>
    <property type="match status" value="1"/>
</dbReference>
<name>A0A1W2ADU6_9BURK</name>
<sequence length="210" mass="23165">MLLTNLTFLIIGASHMAKPGYLITSLHENLQSQGAKVHSMGVCGSEPSQWLMESNGLCGGAERAFNAPIQLSLGKSAKTKPITDLVAQDKPDVVVVIMGDTLGKYKEQMIKFNVSTEVKILSKKIAELNKPCLWVGPPWGNEGYMTGKTHGRVKDLNEVLANSVAPCKYIDSLKMSKPDEWQTTDGQHFTPAYYKEWSKKIVENIKTIPN</sequence>
<dbReference type="OrthoDB" id="8717310at2"/>
<dbReference type="STRING" id="1938817.SAMN06296008_10886"/>
<keyword evidence="2" id="KW-1185">Reference proteome</keyword>
<dbReference type="EMBL" id="FWXJ01000008">
    <property type="protein sequence ID" value="SMC58662.1"/>
    <property type="molecule type" value="Genomic_DNA"/>
</dbReference>
<accession>A0A1W2ADU6</accession>
<organism evidence="1 2">
    <name type="scientific">Polynucleobacter kasalickyi</name>
    <dbReference type="NCBI Taxonomy" id="1938817"/>
    <lineage>
        <taxon>Bacteria</taxon>
        <taxon>Pseudomonadati</taxon>
        <taxon>Pseudomonadota</taxon>
        <taxon>Betaproteobacteria</taxon>
        <taxon>Burkholderiales</taxon>
        <taxon>Burkholderiaceae</taxon>
        <taxon>Polynucleobacter</taxon>
    </lineage>
</organism>
<proteinExistence type="predicted"/>
<dbReference type="AlphaFoldDB" id="A0A1W2ADU6"/>
<evidence type="ECO:0008006" key="3">
    <source>
        <dbReference type="Google" id="ProtNLM"/>
    </source>
</evidence>
<dbReference type="GO" id="GO:0016788">
    <property type="term" value="F:hydrolase activity, acting on ester bonds"/>
    <property type="evidence" value="ECO:0007669"/>
    <property type="project" value="UniProtKB-ARBA"/>
</dbReference>
<gene>
    <name evidence="1" type="ORF">SAMN06296008_10886</name>
</gene>